<dbReference type="InterPro" id="IPR001667">
    <property type="entry name" value="DDH_dom"/>
</dbReference>
<proteinExistence type="inferred from homology"/>
<dbReference type="GO" id="GO:0005886">
    <property type="term" value="C:plasma membrane"/>
    <property type="evidence" value="ECO:0007669"/>
    <property type="project" value="UniProtKB-SubCell"/>
</dbReference>
<evidence type="ECO:0000313" key="10">
    <source>
        <dbReference type="EMBL" id="KJY51493.1"/>
    </source>
</evidence>
<evidence type="ECO:0000256" key="6">
    <source>
        <dbReference type="PIRNR" id="PIRNR026583"/>
    </source>
</evidence>
<comment type="similarity">
    <text evidence="6">Belongs to the GdpP/PdeA phosphodiesterase family.</text>
</comment>
<feature type="binding site" evidence="7">
    <location>
        <position position="436"/>
    </location>
    <ligand>
        <name>Mn(2+)</name>
        <dbReference type="ChEBI" id="CHEBI:29035"/>
        <label>1</label>
    </ligand>
</feature>
<dbReference type="SMART" id="SM00267">
    <property type="entry name" value="GGDEF"/>
    <property type="match status" value="1"/>
</dbReference>
<gene>
    <name evidence="10" type="primary">yybT</name>
    <name evidence="10" type="ORF">JG29_00100</name>
</gene>
<feature type="transmembrane region" description="Helical" evidence="8">
    <location>
        <begin position="20"/>
        <end position="38"/>
    </location>
</feature>
<dbReference type="InterPro" id="IPR049553">
    <property type="entry name" value="GdpP-like_PAS"/>
</dbReference>
<dbReference type="PIRSF" id="PIRSF026583">
    <property type="entry name" value="YybT"/>
    <property type="match status" value="1"/>
</dbReference>
<feature type="binding site" evidence="7">
    <location>
        <position position="436"/>
    </location>
    <ligand>
        <name>Mn(2+)</name>
        <dbReference type="ChEBI" id="CHEBI:29035"/>
        <label>2</label>
    </ligand>
</feature>
<dbReference type="PANTHER" id="PTHR47618:SF2">
    <property type="entry name" value="CYCLIC-DI-AMP PHOSPHODIESTERASE GDPP"/>
    <property type="match status" value="1"/>
</dbReference>
<dbReference type="Gene3D" id="3.30.450.20">
    <property type="entry name" value="PAS domain"/>
    <property type="match status" value="1"/>
</dbReference>
<keyword evidence="6" id="KW-0378">Hydrolase</keyword>
<evidence type="ECO:0000313" key="11">
    <source>
        <dbReference type="Proteomes" id="UP000033695"/>
    </source>
</evidence>
<keyword evidence="4 8" id="KW-1133">Transmembrane helix</keyword>
<comment type="caution">
    <text evidence="10">The sequence shown here is derived from an EMBL/GenBank/DDBJ whole genome shotgun (WGS) entry which is preliminary data.</text>
</comment>
<dbReference type="EMBL" id="JXBZ01000001">
    <property type="protein sequence ID" value="KJY51493.1"/>
    <property type="molecule type" value="Genomic_DNA"/>
</dbReference>
<keyword evidence="11" id="KW-1185">Reference proteome</keyword>
<dbReference type="InterPro" id="IPR051319">
    <property type="entry name" value="Oligoribo/pAp-PDE_c-di-AMP_PDE"/>
</dbReference>
<keyword evidence="3 8" id="KW-0812">Transmembrane</keyword>
<protein>
    <recommendedName>
        <fullName evidence="6">Cyclic-di-AMP phosphodiesterase</fullName>
        <ecNumber evidence="6">3.1.4.-</ecNumber>
    </recommendedName>
</protein>
<feature type="domain" description="GGDEF" evidence="9">
    <location>
        <begin position="189"/>
        <end position="317"/>
    </location>
</feature>
<feature type="transmembrane region" description="Helical" evidence="8">
    <location>
        <begin position="44"/>
        <end position="62"/>
    </location>
</feature>
<dbReference type="GO" id="GO:0003676">
    <property type="term" value="F:nucleic acid binding"/>
    <property type="evidence" value="ECO:0007669"/>
    <property type="project" value="UniProtKB-UniRule"/>
</dbReference>
<reference evidence="10 11" key="1">
    <citation type="submission" date="2014-12" db="EMBL/GenBank/DDBJ databases">
        <title>Comparative genomics of the lactic acid bacteria isolated from the honey bee gut.</title>
        <authorList>
            <person name="Ellegaard K.M."/>
            <person name="Tamarit D."/>
            <person name="Javelind E."/>
            <person name="Olofsson T."/>
            <person name="Andersson S.G."/>
            <person name="Vasquez A."/>
        </authorList>
    </citation>
    <scope>NUCLEOTIDE SEQUENCE [LARGE SCALE GENOMIC DNA]</scope>
    <source>
        <strain evidence="10 11">Hon2</strain>
    </source>
</reference>
<dbReference type="Pfam" id="PF02272">
    <property type="entry name" value="DHHA1"/>
    <property type="match status" value="1"/>
</dbReference>
<dbReference type="SUPFAM" id="SSF64182">
    <property type="entry name" value="DHH phosphoesterases"/>
    <property type="match status" value="1"/>
</dbReference>
<keyword evidence="5 6" id="KW-0472">Membrane</keyword>
<dbReference type="OrthoDB" id="9759476at2"/>
<evidence type="ECO:0000256" key="7">
    <source>
        <dbReference type="PIRSR" id="PIRSR026583-50"/>
    </source>
</evidence>
<organism evidence="10 11">
    <name type="scientific">Bombilactobacillus mellis</name>
    <dbReference type="NCBI Taxonomy" id="1218508"/>
    <lineage>
        <taxon>Bacteria</taxon>
        <taxon>Bacillati</taxon>
        <taxon>Bacillota</taxon>
        <taxon>Bacilli</taxon>
        <taxon>Lactobacillales</taxon>
        <taxon>Lactobacillaceae</taxon>
        <taxon>Bombilactobacillus</taxon>
    </lineage>
</organism>
<dbReference type="PROSITE" id="PS50887">
    <property type="entry name" value="GGDEF"/>
    <property type="match status" value="1"/>
</dbReference>
<evidence type="ECO:0000256" key="1">
    <source>
        <dbReference type="ARBA" id="ARBA00004651"/>
    </source>
</evidence>
<dbReference type="InterPro" id="IPR038763">
    <property type="entry name" value="DHH_sf"/>
</dbReference>
<feature type="binding site" evidence="7">
    <location>
        <position position="461"/>
    </location>
    <ligand>
        <name>Mn(2+)</name>
        <dbReference type="ChEBI" id="CHEBI:29035"/>
        <label>2</label>
    </ligand>
</feature>
<dbReference type="Pfam" id="PF01368">
    <property type="entry name" value="DHH"/>
    <property type="match status" value="1"/>
</dbReference>
<dbReference type="PATRIC" id="fig|1218508.4.peg.10"/>
<dbReference type="EC" id="3.1.4.-" evidence="6"/>
<feature type="binding site" evidence="7">
    <location>
        <position position="517"/>
    </location>
    <ligand>
        <name>Mn(2+)</name>
        <dbReference type="ChEBI" id="CHEBI:29035"/>
        <label>2</label>
    </ligand>
</feature>
<keyword evidence="7" id="KW-0479">Metal-binding</keyword>
<dbReference type="GO" id="GO:0046872">
    <property type="term" value="F:metal ion binding"/>
    <property type="evidence" value="ECO:0007669"/>
    <property type="project" value="UniProtKB-KW"/>
</dbReference>
<dbReference type="GO" id="GO:0106409">
    <property type="term" value="F:cyclic-di-AMP phosphodiesterase activity"/>
    <property type="evidence" value="ECO:0007669"/>
    <property type="project" value="RHEA"/>
</dbReference>
<dbReference type="FunFam" id="3.90.1640.10:FF:000002">
    <property type="entry name" value="Cyclic-di-AMP phosphodiesterase"/>
    <property type="match status" value="1"/>
</dbReference>
<dbReference type="HOGENOM" id="CLU_018278_0_0_9"/>
<dbReference type="Pfam" id="PF21370">
    <property type="entry name" value="PAS_GdpP"/>
    <property type="match status" value="1"/>
</dbReference>
<comment type="subcellular location">
    <subcellularLocation>
        <location evidence="1">Cell membrane</location>
        <topology evidence="1">Multi-pass membrane protein</topology>
    </subcellularLocation>
</comment>
<dbReference type="GO" id="GO:0016787">
    <property type="term" value="F:hydrolase activity"/>
    <property type="evidence" value="ECO:0007669"/>
    <property type="project" value="UniProtKB-UniRule"/>
</dbReference>
<keyword evidence="2 6" id="KW-1003">Cell membrane</keyword>
<dbReference type="Gene3D" id="3.10.310.30">
    <property type="match status" value="1"/>
</dbReference>
<dbReference type="PANTHER" id="PTHR47618">
    <property type="entry name" value="BIFUNCTIONAL OLIGORIBONUCLEASE AND PAP PHOSPHATASE NRNA"/>
    <property type="match status" value="1"/>
</dbReference>
<dbReference type="InterPro" id="IPR014528">
    <property type="entry name" value="GdpP/PdeA"/>
</dbReference>
<dbReference type="STRING" id="1218508.JG29_00100"/>
<comment type="cofactor">
    <cofactor evidence="7">
        <name>Mn(2+)</name>
        <dbReference type="ChEBI" id="CHEBI:29035"/>
    </cofactor>
    <text evidence="7">For phosphodiesterase activity, probably binds 2 Mn(2+) per subunit.</text>
</comment>
<evidence type="ECO:0000259" key="9">
    <source>
        <dbReference type="PROSITE" id="PS50887"/>
    </source>
</evidence>
<dbReference type="Proteomes" id="UP000033695">
    <property type="component" value="Unassembled WGS sequence"/>
</dbReference>
<name>A0A0F4KZT3_9LACO</name>
<dbReference type="InterPro" id="IPR003156">
    <property type="entry name" value="DHHA1_dom"/>
</dbReference>
<dbReference type="Pfam" id="PF24898">
    <property type="entry name" value="GGDEF_GdpP"/>
    <property type="match status" value="1"/>
</dbReference>
<feature type="binding site" evidence="7">
    <location>
        <position position="365"/>
    </location>
    <ligand>
        <name>Mn(2+)</name>
        <dbReference type="ChEBI" id="CHEBI:29035"/>
        <label>1</label>
    </ligand>
</feature>
<dbReference type="AlphaFoldDB" id="A0A0F4KZT3"/>
<evidence type="ECO:0000256" key="4">
    <source>
        <dbReference type="ARBA" id="ARBA00022989"/>
    </source>
</evidence>
<evidence type="ECO:0000256" key="2">
    <source>
        <dbReference type="ARBA" id="ARBA00022475"/>
    </source>
</evidence>
<accession>A0A0F4KZT3</accession>
<evidence type="ECO:0000256" key="8">
    <source>
        <dbReference type="SAM" id="Phobius"/>
    </source>
</evidence>
<dbReference type="RefSeq" id="WP_045921945.1">
    <property type="nucleotide sequence ID" value="NZ_JBHTHW010000004.1"/>
</dbReference>
<dbReference type="Gene3D" id="3.90.1640.10">
    <property type="entry name" value="inorganic pyrophosphatase (n-terminal core)"/>
    <property type="match status" value="1"/>
</dbReference>
<comment type="function">
    <text evidence="6">Has phosphodiesterase (PDE) activity against cyclic-di-AMP (c-di-AMP).</text>
</comment>
<sequence>MDKNKMANRSIWAWSWPLKLSLLVVVVLAILLIIISFAVRPLLALGEILVLGVTVGIFYFAFTKLEKQTAKYLDDLSFREDRGEQEALINIPIGLLLYSNNEEHTVQWVNPKLQNYFGKQDLIGKDLAAIDPQLEQLIQAQNQTQASDNIRIININQTSFRAYVQVDLRVIYLLDVTVYMQIQKQYEAEKIAIGQIFLDNYDEVTQTIDDREQSNLINYITNQLTDWAKNNAMFIKRVSDDQFIVIAYVHSLKQIEEDKFAILDKIRRDTSKKNYPLTLSMGFAYGKDDLGELARDAQKNLDLALGRGGDQAVVKKVDERARFYGGNTNPMEKRTRVRARMISQALRELFNQTKDVYVMGHANPDMDALGSCLGIHRIAQMNHKKCHIVVERRNIHTDIGRLLKLIDQDDDLQADIISPATALEQAASESMLILVDTSKPSISMSPQLCQKLADHIVVIDHHRRGEEFPANPLLTYIEPYASSACELITEMLEYQPQSSASLNRLEATAMLAGISVDTHSFTMRAGTRTFDAASYLRSMGADGTLVQNLLKENVDSYIQRSHLIDTVEMITPHIALCTGEEEQNYDSVIAAQAADTLLSLNNIEASFVITKRSDGKIAISARSLGDFNVQLIMEEMGGGGHLSNAATQLTDITIAQAKKQLIAIIQQKVENKSTVTASDDKK</sequence>
<evidence type="ECO:0000256" key="3">
    <source>
        <dbReference type="ARBA" id="ARBA00022692"/>
    </source>
</evidence>
<evidence type="ECO:0000256" key="5">
    <source>
        <dbReference type="ARBA" id="ARBA00023136"/>
    </source>
</evidence>
<feature type="binding site" evidence="7">
    <location>
        <position position="367"/>
    </location>
    <ligand>
        <name>Mn(2+)</name>
        <dbReference type="ChEBI" id="CHEBI:29035"/>
        <label>2</label>
    </ligand>
</feature>
<feature type="binding site" evidence="7">
    <location>
        <position position="361"/>
    </location>
    <ligand>
        <name>Mn(2+)</name>
        <dbReference type="ChEBI" id="CHEBI:29035"/>
        <label>1</label>
    </ligand>
</feature>
<keyword evidence="7" id="KW-0464">Manganese</keyword>
<comment type="catalytic activity">
    <reaction evidence="6">
        <text>3',3'-c-di-AMP + H2O = 5'-O-phosphonoadenylyl-(3'-&gt;5')-adenosine + H(+)</text>
        <dbReference type="Rhea" id="RHEA:54420"/>
        <dbReference type="ChEBI" id="CHEBI:15377"/>
        <dbReference type="ChEBI" id="CHEBI:15378"/>
        <dbReference type="ChEBI" id="CHEBI:71500"/>
        <dbReference type="ChEBI" id="CHEBI:138171"/>
    </reaction>
</comment>
<dbReference type="InterPro" id="IPR000160">
    <property type="entry name" value="GGDEF_dom"/>
</dbReference>